<dbReference type="SUPFAM" id="SSF51735">
    <property type="entry name" value="NAD(P)-binding Rossmann-fold domains"/>
    <property type="match status" value="1"/>
</dbReference>
<comment type="caution">
    <text evidence="1">The sequence shown here is derived from an EMBL/GenBank/DDBJ whole genome shotgun (WGS) entry which is preliminary data.</text>
</comment>
<gene>
    <name evidence="1" type="ORF">BZK42_12060</name>
</gene>
<dbReference type="Gene3D" id="3.40.50.720">
    <property type="entry name" value="NAD(P)-binding Rossmann-like Domain"/>
    <property type="match status" value="1"/>
</dbReference>
<dbReference type="RefSeq" id="WP_080859222.1">
    <property type="nucleotide sequence ID" value="NZ_CP077405.1"/>
</dbReference>
<protein>
    <recommendedName>
        <fullName evidence="3">Saccharopine dehydrogenase</fullName>
    </recommendedName>
</protein>
<sequence length="355" mass="38562">MNNLPRVAVIGASGAVGEQVISLLANKVQLRVGSRRLPAVRHPGVEYLPVDVFDCSDLRHFCLESALIINCAAPGSVIADRVARVAFDVGSDYLDPGGDDHLYFCLKDKADAAQRCVLSAGMLPGLSGLMLRIARQHFKMMDNATGYSFNGEPFSYGGAVDFIASLDSDYGVPGVMLYQGKLRPCKPLSAIQLPMMRHEVAAIPFMTSEWLRLSHSEKIHNLSWYNLFSSDELRQWLTKKEHRHVDAANDLVALSINAFAGQSAQHVLAVEAQGNSDGHEHHCAWLITCSSGSSLTAAVTAYAAQQILLNTIPKGLHFAADVLSPEGTIDFIQQNLVTGCWIELPSLFSNEEGAI</sequence>
<dbReference type="PANTHER" id="PTHR43781">
    <property type="entry name" value="SACCHAROPINE DEHYDROGENASE"/>
    <property type="match status" value="1"/>
</dbReference>
<name>A0A1V8P0M1_CITBR</name>
<dbReference type="AlphaFoldDB" id="A0A1V8P0M1"/>
<accession>A0A1V8P0M1</accession>
<dbReference type="EMBL" id="NAEW01000004">
    <property type="protein sequence ID" value="OQM42252.1"/>
    <property type="molecule type" value="Genomic_DNA"/>
</dbReference>
<evidence type="ECO:0008006" key="3">
    <source>
        <dbReference type="Google" id="ProtNLM"/>
    </source>
</evidence>
<evidence type="ECO:0000313" key="2">
    <source>
        <dbReference type="Proteomes" id="UP000192573"/>
    </source>
</evidence>
<proteinExistence type="predicted"/>
<evidence type="ECO:0000313" key="1">
    <source>
        <dbReference type="EMBL" id="OQM42252.1"/>
    </source>
</evidence>
<organism evidence="1 2">
    <name type="scientific">Citrobacter braakii</name>
    <dbReference type="NCBI Taxonomy" id="57706"/>
    <lineage>
        <taxon>Bacteria</taxon>
        <taxon>Pseudomonadati</taxon>
        <taxon>Pseudomonadota</taxon>
        <taxon>Gammaproteobacteria</taxon>
        <taxon>Enterobacterales</taxon>
        <taxon>Enterobacteriaceae</taxon>
        <taxon>Citrobacter</taxon>
        <taxon>Citrobacter freundii complex</taxon>
    </lineage>
</organism>
<reference evidence="1 2" key="1">
    <citation type="submission" date="2017-03" db="EMBL/GenBank/DDBJ databases">
        <authorList>
            <person name="Afonso C.L."/>
            <person name="Miller P.J."/>
            <person name="Scott M.A."/>
            <person name="Spackman E."/>
            <person name="Goraichik I."/>
            <person name="Dimitrov K.M."/>
            <person name="Suarez D.L."/>
            <person name="Swayne D.E."/>
        </authorList>
    </citation>
    <scope>NUCLEOTIDE SEQUENCE [LARGE SCALE GENOMIC DNA]</scope>
    <source>
        <strain evidence="1 2">ATCC 51113</strain>
    </source>
</reference>
<dbReference type="PANTHER" id="PTHR43781:SF1">
    <property type="entry name" value="SACCHAROPINE DEHYDROGENASE"/>
    <property type="match status" value="1"/>
</dbReference>
<dbReference type="Proteomes" id="UP000192573">
    <property type="component" value="Unassembled WGS sequence"/>
</dbReference>
<dbReference type="InterPro" id="IPR036291">
    <property type="entry name" value="NAD(P)-bd_dom_sf"/>
</dbReference>